<keyword evidence="5" id="KW-1185">Reference proteome</keyword>
<name>A0AAJ0AEF4_9PEZI</name>
<evidence type="ECO:0000259" key="3">
    <source>
        <dbReference type="Pfam" id="PF22893"/>
    </source>
</evidence>
<dbReference type="RefSeq" id="XP_060426348.1">
    <property type="nucleotide sequence ID" value="XM_060578398.1"/>
</dbReference>
<dbReference type="EMBL" id="JAHMHR010000039">
    <property type="protein sequence ID" value="KAK1672345.1"/>
    <property type="molecule type" value="Genomic_DNA"/>
</dbReference>
<reference evidence="4" key="1">
    <citation type="submission" date="2021-06" db="EMBL/GenBank/DDBJ databases">
        <title>Comparative genomics, transcriptomics and evolutionary studies reveal genomic signatures of adaptation to plant cell wall in hemibiotrophic fungi.</title>
        <authorList>
            <consortium name="DOE Joint Genome Institute"/>
            <person name="Baroncelli R."/>
            <person name="Diaz J.F."/>
            <person name="Benocci T."/>
            <person name="Peng M."/>
            <person name="Battaglia E."/>
            <person name="Haridas S."/>
            <person name="Andreopoulos W."/>
            <person name="Labutti K."/>
            <person name="Pangilinan J."/>
            <person name="Floch G.L."/>
            <person name="Makela M.R."/>
            <person name="Henrissat B."/>
            <person name="Grigoriev I.V."/>
            <person name="Crouch J.A."/>
            <person name="De Vries R.P."/>
            <person name="Sukno S.A."/>
            <person name="Thon M.R."/>
        </authorList>
    </citation>
    <scope>NUCLEOTIDE SEQUENCE</scope>
    <source>
        <strain evidence="4">CBS 193.32</strain>
    </source>
</reference>
<sequence length="480" mass="54463">MPNPYRPEPDFLDQLVLTIGIAVSKALSDARGSVREYKDLRHDLDRFVQILHHVVATYQEREHSEWLSGINSLIESVSQDCTSDLQEALHYFQSKYGPSLGGQEQRLNTTAIGKKVEYAFREKERLRKLREKLSQATQRLSLLLAIHNYKAARVDNLTLEKRYQEVLSTVEDISKDIELQSMQLSEQHASVKVLITTLTTTSDHLQWRATKDQNLAEELRNNTSSIRALSTMFETTFRLLVEERENATSQTCFRGPGPASQAPLLFEDSFGTISALPMDWLFSWEHLRSMIQNRFEHQLGHQKVIRGEYVLEDDLSGVEIMSLPWAQVMRPGKKINMAMKFQSVTEEGRSRVTEGYTCPGCEATMSVRLDSNGNVMCATTGCGMWVKHSRAKQDAPVLSGSSNSSEDGSKDAPRHFHRVSFDIFVVPSRTSRGGPRSKKYVQVWTCCFCGDSGITTRIDRCPSCAYSRCTRCQVQTTRVR</sequence>
<comment type="caution">
    <text evidence="4">The sequence shown here is derived from an EMBL/GenBank/DDBJ whole genome shotgun (WGS) entry which is preliminary data.</text>
</comment>
<dbReference type="Proteomes" id="UP001224890">
    <property type="component" value="Unassembled WGS sequence"/>
</dbReference>
<keyword evidence="1" id="KW-0175">Coiled coil</keyword>
<dbReference type="PANTHER" id="PTHR38886">
    <property type="entry name" value="SESA DOMAIN-CONTAINING PROTEIN"/>
    <property type="match status" value="1"/>
</dbReference>
<gene>
    <name evidence="4" type="ORF">BDP55DRAFT_718243</name>
</gene>
<protein>
    <recommendedName>
        <fullName evidence="3">Ubiquitin-like domain-containing protein</fullName>
    </recommendedName>
</protein>
<dbReference type="InterPro" id="IPR054464">
    <property type="entry name" value="ULD_fung"/>
</dbReference>
<accession>A0AAJ0AEF4</accession>
<feature type="region of interest" description="Disordered" evidence="2">
    <location>
        <begin position="393"/>
        <end position="413"/>
    </location>
</feature>
<dbReference type="Pfam" id="PF22893">
    <property type="entry name" value="ULD_2"/>
    <property type="match status" value="1"/>
</dbReference>
<dbReference type="GeneID" id="85462924"/>
<evidence type="ECO:0000313" key="5">
    <source>
        <dbReference type="Proteomes" id="UP001224890"/>
    </source>
</evidence>
<evidence type="ECO:0000256" key="1">
    <source>
        <dbReference type="SAM" id="Coils"/>
    </source>
</evidence>
<feature type="coiled-coil region" evidence="1">
    <location>
        <begin position="119"/>
        <end position="146"/>
    </location>
</feature>
<evidence type="ECO:0000313" key="4">
    <source>
        <dbReference type="EMBL" id="KAK1672345.1"/>
    </source>
</evidence>
<evidence type="ECO:0000256" key="2">
    <source>
        <dbReference type="SAM" id="MobiDB-lite"/>
    </source>
</evidence>
<proteinExistence type="predicted"/>
<dbReference type="AlphaFoldDB" id="A0AAJ0AEF4"/>
<dbReference type="PANTHER" id="PTHR38886:SF1">
    <property type="entry name" value="NACHT-NTPASE AND P-LOOP NTPASES N-TERMINAL DOMAIN-CONTAINING PROTEIN"/>
    <property type="match status" value="1"/>
</dbReference>
<feature type="domain" description="Ubiquitin-like" evidence="3">
    <location>
        <begin position="260"/>
        <end position="342"/>
    </location>
</feature>
<organism evidence="4 5">
    <name type="scientific">Colletotrichum godetiae</name>
    <dbReference type="NCBI Taxonomy" id="1209918"/>
    <lineage>
        <taxon>Eukaryota</taxon>
        <taxon>Fungi</taxon>
        <taxon>Dikarya</taxon>
        <taxon>Ascomycota</taxon>
        <taxon>Pezizomycotina</taxon>
        <taxon>Sordariomycetes</taxon>
        <taxon>Hypocreomycetidae</taxon>
        <taxon>Glomerellales</taxon>
        <taxon>Glomerellaceae</taxon>
        <taxon>Colletotrichum</taxon>
        <taxon>Colletotrichum acutatum species complex</taxon>
    </lineage>
</organism>